<dbReference type="Pfam" id="PF09912">
    <property type="entry name" value="DUF2141"/>
    <property type="match status" value="1"/>
</dbReference>
<sequence>MSSILLNILAIVLYLSFLQHSGEIDLQVQGAKSDKGVVRILIFDSKKGYPDQVQLAVRSFSVPLSERKCKIKISGLKPGKYSIAVFHDEDENGSINTNPFGYPIEKYGFSNNAKAYFGPPDYEKTVFELKDNRKAIVINLR</sequence>
<dbReference type="RefSeq" id="WP_092730761.1">
    <property type="nucleotide sequence ID" value="NZ_FMXE01000018.1"/>
</dbReference>
<proteinExistence type="predicted"/>
<gene>
    <name evidence="1" type="ORF">SAMN03080617_02680</name>
</gene>
<name>A0A1G5YMT5_9BACT</name>
<evidence type="ECO:0000313" key="2">
    <source>
        <dbReference type="Proteomes" id="UP000198756"/>
    </source>
</evidence>
<dbReference type="AlphaFoldDB" id="A0A1G5YMT5"/>
<dbReference type="InterPro" id="IPR018673">
    <property type="entry name" value="DUF2141"/>
</dbReference>
<evidence type="ECO:0000313" key="1">
    <source>
        <dbReference type="EMBL" id="SDA83704.1"/>
    </source>
</evidence>
<dbReference type="EMBL" id="FMXE01000018">
    <property type="protein sequence ID" value="SDA83704.1"/>
    <property type="molecule type" value="Genomic_DNA"/>
</dbReference>
<organism evidence="1 2">
    <name type="scientific">Algoriphagus alkaliphilus</name>
    <dbReference type="NCBI Taxonomy" id="279824"/>
    <lineage>
        <taxon>Bacteria</taxon>
        <taxon>Pseudomonadati</taxon>
        <taxon>Bacteroidota</taxon>
        <taxon>Cytophagia</taxon>
        <taxon>Cytophagales</taxon>
        <taxon>Cyclobacteriaceae</taxon>
        <taxon>Algoriphagus</taxon>
    </lineage>
</organism>
<reference evidence="2" key="1">
    <citation type="submission" date="2016-10" db="EMBL/GenBank/DDBJ databases">
        <authorList>
            <person name="Varghese N."/>
            <person name="Submissions S."/>
        </authorList>
    </citation>
    <scope>NUCLEOTIDE SEQUENCE [LARGE SCALE GENOMIC DNA]</scope>
    <source>
        <strain evidence="2">DSM 22703</strain>
    </source>
</reference>
<dbReference type="OrthoDB" id="9788332at2"/>
<keyword evidence="2" id="KW-1185">Reference proteome</keyword>
<dbReference type="STRING" id="279824.SAMN03080617_02680"/>
<dbReference type="Proteomes" id="UP000198756">
    <property type="component" value="Unassembled WGS sequence"/>
</dbReference>
<protein>
    <submittedName>
        <fullName evidence="1">Uncharacterized conserved protein, DUF2141 family</fullName>
    </submittedName>
</protein>
<accession>A0A1G5YMT5</accession>